<dbReference type="AlphaFoldDB" id="A0A2P5B2P7"/>
<gene>
    <name evidence="2" type="ORF">PanWU01x14_277260</name>
</gene>
<reference evidence="3" key="1">
    <citation type="submission" date="2016-06" db="EMBL/GenBank/DDBJ databases">
        <title>Parallel loss of symbiosis genes in relatives of nitrogen-fixing non-legume Parasponia.</title>
        <authorList>
            <person name="Van Velzen R."/>
            <person name="Holmer R."/>
            <person name="Bu F."/>
            <person name="Rutten L."/>
            <person name="Van Zeijl A."/>
            <person name="Liu W."/>
            <person name="Santuari L."/>
            <person name="Cao Q."/>
            <person name="Sharma T."/>
            <person name="Shen D."/>
            <person name="Roswanjaya Y."/>
            <person name="Wardhani T."/>
            <person name="Kalhor M.S."/>
            <person name="Jansen J."/>
            <person name="Van den Hoogen J."/>
            <person name="Gungor B."/>
            <person name="Hartog M."/>
            <person name="Hontelez J."/>
            <person name="Verver J."/>
            <person name="Yang W.-C."/>
            <person name="Schijlen E."/>
            <person name="Repin R."/>
            <person name="Schilthuizen M."/>
            <person name="Schranz E."/>
            <person name="Heidstra R."/>
            <person name="Miyata K."/>
            <person name="Fedorova E."/>
            <person name="Kohlen W."/>
            <person name="Bisseling T."/>
            <person name="Smit S."/>
            <person name="Geurts R."/>
        </authorList>
    </citation>
    <scope>NUCLEOTIDE SEQUENCE [LARGE SCALE GENOMIC DNA]</scope>
    <source>
        <strain evidence="3">cv. WU1-14</strain>
    </source>
</reference>
<organism evidence="2 3">
    <name type="scientific">Parasponia andersonii</name>
    <name type="common">Sponia andersonii</name>
    <dbReference type="NCBI Taxonomy" id="3476"/>
    <lineage>
        <taxon>Eukaryota</taxon>
        <taxon>Viridiplantae</taxon>
        <taxon>Streptophyta</taxon>
        <taxon>Embryophyta</taxon>
        <taxon>Tracheophyta</taxon>
        <taxon>Spermatophyta</taxon>
        <taxon>Magnoliopsida</taxon>
        <taxon>eudicotyledons</taxon>
        <taxon>Gunneridae</taxon>
        <taxon>Pentapetalae</taxon>
        <taxon>rosids</taxon>
        <taxon>fabids</taxon>
        <taxon>Rosales</taxon>
        <taxon>Cannabaceae</taxon>
        <taxon>Parasponia</taxon>
    </lineage>
</organism>
<accession>A0A2P5B2P7</accession>
<evidence type="ECO:0000313" key="2">
    <source>
        <dbReference type="EMBL" id="PON43070.1"/>
    </source>
</evidence>
<comment type="caution">
    <text evidence="2">The sequence shown here is derived from an EMBL/GenBank/DDBJ whole genome shotgun (WGS) entry which is preliminary data.</text>
</comment>
<feature type="region of interest" description="Disordered" evidence="1">
    <location>
        <begin position="45"/>
        <end position="68"/>
    </location>
</feature>
<protein>
    <submittedName>
        <fullName evidence="2">Uncharacterized protein</fullName>
    </submittedName>
</protein>
<dbReference type="Proteomes" id="UP000237105">
    <property type="component" value="Unassembled WGS sequence"/>
</dbReference>
<sequence>MINGPNKVAKDGSLFVNLGVINYRETIEGVGHVRINEARDLLPMHGEQPKSVDSLNGGAPKADDGKWRKWKVQAHSKARSSTLDGEVTPSLFPKKKSTEIDESANLNKCTRVFTDVSNILSVETVEQSRRAL</sequence>
<proteinExistence type="predicted"/>
<evidence type="ECO:0000256" key="1">
    <source>
        <dbReference type="SAM" id="MobiDB-lite"/>
    </source>
</evidence>
<evidence type="ECO:0000313" key="3">
    <source>
        <dbReference type="Proteomes" id="UP000237105"/>
    </source>
</evidence>
<dbReference type="EMBL" id="JXTB01000378">
    <property type="protein sequence ID" value="PON43070.1"/>
    <property type="molecule type" value="Genomic_DNA"/>
</dbReference>
<name>A0A2P5B2P7_PARAD</name>
<keyword evidence="3" id="KW-1185">Reference proteome</keyword>